<dbReference type="PANTHER" id="PTHR24046:SF5">
    <property type="entry name" value="EGF-LIKE DOMAIN-CONTAINING PROTEIN"/>
    <property type="match status" value="1"/>
</dbReference>
<dbReference type="InterPro" id="IPR052071">
    <property type="entry name" value="SCUB_EGF-like_domain"/>
</dbReference>
<proteinExistence type="predicted"/>
<comment type="caution">
    <text evidence="2">The sequence shown here is derived from an EMBL/GenBank/DDBJ whole genome shotgun (WGS) entry which is preliminary data.</text>
</comment>
<accession>A0AAN8INA9</accession>
<gene>
    <name evidence="2" type="ORF">GCK32_006778</name>
</gene>
<dbReference type="GO" id="GO:0005615">
    <property type="term" value="C:extracellular space"/>
    <property type="evidence" value="ECO:0007669"/>
    <property type="project" value="TreeGrafter"/>
</dbReference>
<evidence type="ECO:0000313" key="2">
    <source>
        <dbReference type="EMBL" id="KAK5979801.1"/>
    </source>
</evidence>
<dbReference type="SMART" id="SM01411">
    <property type="entry name" value="Ephrin_rec_like"/>
    <property type="match status" value="2"/>
</dbReference>
<dbReference type="PANTHER" id="PTHR24046">
    <property type="entry name" value="SIGNAL PEPTIDE, CUB AND EGF-LIKE DOMAIN-CONTAINING"/>
    <property type="match status" value="1"/>
</dbReference>
<sequence length="124" mass="13114">MYQEKPGGAGCMPCPAGSTTNIIGSRNAADCSFKCNAGEELVAGSANCAPCAIGTYRVNTTFCVECPLGLTTVTTGSKDIRDCEVVDCPPGTHVNISRSEPIHATRTRFDDLCIRCKMGTYQVI</sequence>
<dbReference type="EMBL" id="WIXE01007962">
    <property type="protein sequence ID" value="KAK5979801.1"/>
    <property type="molecule type" value="Genomic_DNA"/>
</dbReference>
<evidence type="ECO:0000313" key="3">
    <source>
        <dbReference type="Proteomes" id="UP001331761"/>
    </source>
</evidence>
<feature type="domain" description="Tyrosine-protein kinase ephrin type A/B receptor-like" evidence="1">
    <location>
        <begin position="2"/>
        <end position="31"/>
    </location>
</feature>
<evidence type="ECO:0000259" key="1">
    <source>
        <dbReference type="Pfam" id="PF07699"/>
    </source>
</evidence>
<dbReference type="AlphaFoldDB" id="A0AAN8INA9"/>
<keyword evidence="3" id="KW-1185">Reference proteome</keyword>
<dbReference type="InterPro" id="IPR011641">
    <property type="entry name" value="Tyr-kin_ephrin_A/B_rcpt-like"/>
</dbReference>
<dbReference type="GO" id="GO:0007165">
    <property type="term" value="P:signal transduction"/>
    <property type="evidence" value="ECO:0007669"/>
    <property type="project" value="TreeGrafter"/>
</dbReference>
<dbReference type="Gene3D" id="2.10.50.10">
    <property type="entry name" value="Tumor Necrosis Factor Receptor, subunit A, domain 2"/>
    <property type="match status" value="2"/>
</dbReference>
<name>A0AAN8INA9_TRICO</name>
<organism evidence="2 3">
    <name type="scientific">Trichostrongylus colubriformis</name>
    <name type="common">Black scour worm</name>
    <dbReference type="NCBI Taxonomy" id="6319"/>
    <lineage>
        <taxon>Eukaryota</taxon>
        <taxon>Metazoa</taxon>
        <taxon>Ecdysozoa</taxon>
        <taxon>Nematoda</taxon>
        <taxon>Chromadorea</taxon>
        <taxon>Rhabditida</taxon>
        <taxon>Rhabditina</taxon>
        <taxon>Rhabditomorpha</taxon>
        <taxon>Strongyloidea</taxon>
        <taxon>Trichostrongylidae</taxon>
        <taxon>Trichostrongylus</taxon>
    </lineage>
</organism>
<dbReference type="SUPFAM" id="SSF57184">
    <property type="entry name" value="Growth factor receptor domain"/>
    <property type="match status" value="1"/>
</dbReference>
<dbReference type="InterPro" id="IPR009030">
    <property type="entry name" value="Growth_fac_rcpt_cys_sf"/>
</dbReference>
<dbReference type="Pfam" id="PF07699">
    <property type="entry name" value="Ephrin_rec_like"/>
    <property type="match status" value="2"/>
</dbReference>
<dbReference type="Proteomes" id="UP001331761">
    <property type="component" value="Unassembled WGS sequence"/>
</dbReference>
<reference evidence="2 3" key="1">
    <citation type="submission" date="2019-10" db="EMBL/GenBank/DDBJ databases">
        <title>Assembly and Annotation for the nematode Trichostrongylus colubriformis.</title>
        <authorList>
            <person name="Martin J."/>
        </authorList>
    </citation>
    <scope>NUCLEOTIDE SEQUENCE [LARGE SCALE GENOMIC DNA]</scope>
    <source>
        <strain evidence="2">G859</strain>
        <tissue evidence="2">Whole worm</tissue>
    </source>
</reference>
<feature type="domain" description="Tyrosine-protein kinase ephrin type A/B receptor-like" evidence="1">
    <location>
        <begin position="42"/>
        <end position="83"/>
    </location>
</feature>
<protein>
    <recommendedName>
        <fullName evidence="1">Tyrosine-protein kinase ephrin type A/B receptor-like domain-containing protein</fullName>
    </recommendedName>
</protein>
<dbReference type="GO" id="GO:0009986">
    <property type="term" value="C:cell surface"/>
    <property type="evidence" value="ECO:0007669"/>
    <property type="project" value="TreeGrafter"/>
</dbReference>